<dbReference type="EMBL" id="AXZG01000071">
    <property type="protein sequence ID" value="ERT63829.1"/>
    <property type="molecule type" value="Genomic_DNA"/>
</dbReference>
<dbReference type="AlphaFoldDB" id="U7UY52"/>
<proteinExistence type="predicted"/>
<organism evidence="1 2">
    <name type="scientific">Rothia aeria F0184</name>
    <dbReference type="NCBI Taxonomy" id="888019"/>
    <lineage>
        <taxon>Bacteria</taxon>
        <taxon>Bacillati</taxon>
        <taxon>Actinomycetota</taxon>
        <taxon>Actinomycetes</taxon>
        <taxon>Micrococcales</taxon>
        <taxon>Micrococcaceae</taxon>
        <taxon>Rothia</taxon>
    </lineage>
</organism>
<comment type="caution">
    <text evidence="1">The sequence shown here is derived from an EMBL/GenBank/DDBJ whole genome shotgun (WGS) entry which is preliminary data.</text>
</comment>
<evidence type="ECO:0000313" key="1">
    <source>
        <dbReference type="EMBL" id="ERT63829.1"/>
    </source>
</evidence>
<protein>
    <submittedName>
        <fullName evidence="1">Uncharacterized protein</fullName>
    </submittedName>
</protein>
<sequence length="61" mass="6653">MQYGVSVPIPDRLIPAPKARGTVATALRTILALEPHPTELLVKAAQQAEAANRLQYDDEDK</sequence>
<dbReference type="HOGENOM" id="CLU_2919916_0_0_11"/>
<name>U7UY52_9MICC</name>
<dbReference type="Proteomes" id="UP000017174">
    <property type="component" value="Unassembled WGS sequence"/>
</dbReference>
<accession>U7UY52</accession>
<evidence type="ECO:0000313" key="2">
    <source>
        <dbReference type="Proteomes" id="UP000017174"/>
    </source>
</evidence>
<gene>
    <name evidence="1" type="ORF">HMPREF0742_02574</name>
</gene>
<dbReference type="PATRIC" id="fig|888019.4.peg.2107"/>
<reference evidence="1 2" key="1">
    <citation type="submission" date="2013-08" db="EMBL/GenBank/DDBJ databases">
        <authorList>
            <person name="Weinstock G."/>
            <person name="Sodergren E."/>
            <person name="Wylie T."/>
            <person name="Fulton L."/>
            <person name="Fulton R."/>
            <person name="Fronick C."/>
            <person name="O'Laughlin M."/>
            <person name="Godfrey J."/>
            <person name="Miner T."/>
            <person name="Herter B."/>
            <person name="Appelbaum E."/>
            <person name="Cordes M."/>
            <person name="Lek S."/>
            <person name="Wollam A."/>
            <person name="Pepin K.H."/>
            <person name="Palsikar V.B."/>
            <person name="Mitreva M."/>
            <person name="Wilson R.K."/>
        </authorList>
    </citation>
    <scope>NUCLEOTIDE SEQUENCE [LARGE SCALE GENOMIC DNA]</scope>
    <source>
        <strain evidence="1 2">F0184</strain>
    </source>
</reference>